<name>A0ABR0RB91_9EURO</name>
<protein>
    <recommendedName>
        <fullName evidence="2">DUF7918 domain-containing protein</fullName>
    </recommendedName>
</protein>
<dbReference type="InterPro" id="IPR057678">
    <property type="entry name" value="DUF7918"/>
</dbReference>
<dbReference type="EMBL" id="JAVHJV010000015">
    <property type="protein sequence ID" value="KAK5937891.1"/>
    <property type="molecule type" value="Genomic_DNA"/>
</dbReference>
<feature type="compositionally biased region" description="Basic and acidic residues" evidence="1">
    <location>
        <begin position="249"/>
        <end position="258"/>
    </location>
</feature>
<dbReference type="Proteomes" id="UP001334248">
    <property type="component" value="Unassembled WGS sequence"/>
</dbReference>
<feature type="compositionally biased region" description="Basic and acidic residues" evidence="1">
    <location>
        <begin position="265"/>
        <end position="284"/>
    </location>
</feature>
<dbReference type="Pfam" id="PF25534">
    <property type="entry name" value="DUF7918"/>
    <property type="match status" value="1"/>
</dbReference>
<feature type="region of interest" description="Disordered" evidence="1">
    <location>
        <begin position="230"/>
        <end position="358"/>
    </location>
</feature>
<feature type="domain" description="DUF7918" evidence="2">
    <location>
        <begin position="7"/>
        <end position="225"/>
    </location>
</feature>
<reference evidence="3 4" key="1">
    <citation type="journal article" date="2023" name="Res Sq">
        <title>Genomic and morphological characterization of Knufia obscura isolated from the Mars 2020 spacecraft assembly facility.</title>
        <authorList>
            <person name="Chander A.M."/>
            <person name="Teixeira M.M."/>
            <person name="Singh N.K."/>
            <person name="Williams M.P."/>
            <person name="Parker C.W."/>
            <person name="Leo P."/>
            <person name="Stajich J.E."/>
            <person name="Torok T."/>
            <person name="Tighe S."/>
            <person name="Mason C.E."/>
            <person name="Venkateswaran K."/>
        </authorList>
    </citation>
    <scope>NUCLEOTIDE SEQUENCE [LARGE SCALE GENOMIC DNA]</scope>
    <source>
        <strain evidence="3 4">CCFEE 5817</strain>
    </source>
</reference>
<evidence type="ECO:0000259" key="2">
    <source>
        <dbReference type="Pfam" id="PF25534"/>
    </source>
</evidence>
<feature type="compositionally biased region" description="Polar residues" evidence="1">
    <location>
        <begin position="337"/>
        <end position="352"/>
    </location>
</feature>
<accession>A0ABR0RB91</accession>
<dbReference type="PANTHER" id="PTHR36223">
    <property type="entry name" value="BETA-LACTAMASE-TYPE TRANSPEPTIDASE FOLD DOMAIN CONTAINING PROTEIN"/>
    <property type="match status" value="1"/>
</dbReference>
<dbReference type="PANTHER" id="PTHR36223:SF1">
    <property type="entry name" value="TRANSCRIPTION ELONGATION FACTOR EAF N-TERMINAL DOMAIN-CONTAINING PROTEIN"/>
    <property type="match status" value="1"/>
</dbReference>
<evidence type="ECO:0000256" key="1">
    <source>
        <dbReference type="SAM" id="MobiDB-lite"/>
    </source>
</evidence>
<comment type="caution">
    <text evidence="3">The sequence shown here is derived from an EMBL/GenBank/DDBJ whole genome shotgun (WGS) entry which is preliminary data.</text>
</comment>
<organism evidence="3 4">
    <name type="scientific">Knufia obscura</name>
    <dbReference type="NCBI Taxonomy" id="1635080"/>
    <lineage>
        <taxon>Eukaryota</taxon>
        <taxon>Fungi</taxon>
        <taxon>Dikarya</taxon>
        <taxon>Ascomycota</taxon>
        <taxon>Pezizomycotina</taxon>
        <taxon>Eurotiomycetes</taxon>
        <taxon>Chaetothyriomycetidae</taxon>
        <taxon>Chaetothyriales</taxon>
        <taxon>Trichomeriaceae</taxon>
        <taxon>Knufia</taxon>
    </lineage>
</organism>
<keyword evidence="4" id="KW-1185">Reference proteome</keyword>
<dbReference type="RefSeq" id="XP_064725981.1">
    <property type="nucleotide sequence ID" value="XM_064878413.1"/>
</dbReference>
<dbReference type="GeneID" id="90003469"/>
<sequence>MAITEAFEVTIVAGGSPLPEYDVPPDEARHYKALAQTPTNTVHRLVAVEKNQLFAINSRVRSGYQYTTPTIQHCVSFNSTPMYIFSATPTDRGRVVDGVLAKDNQRVVRRPFKFCPLELNDDTIEAEDIEGIATNIGSITVQFWQASTFVDVPDTLPDAARETGTSIREQAVKGRPIDLRVGFGDSIPVDQWPYQANTHSMNQQPLATFVFICRTKRALKLMDIAHTKPESIDGHVQQPDAKNNVLSRRSADNIEKRPGNAVKRPRPEGNQHHEDTPKRLKQEASPDGNAEIPIDDTKHEQEGVSGDTATAQTLIRDGAARGPTNALLGNASGDPVSATSSGQASKDISTAAKQEAEL</sequence>
<evidence type="ECO:0000313" key="4">
    <source>
        <dbReference type="Proteomes" id="UP001334248"/>
    </source>
</evidence>
<gene>
    <name evidence="3" type="ORF">PMZ80_010020</name>
</gene>
<evidence type="ECO:0000313" key="3">
    <source>
        <dbReference type="EMBL" id="KAK5937891.1"/>
    </source>
</evidence>
<proteinExistence type="predicted"/>